<dbReference type="GeneID" id="95642757"/>
<dbReference type="Gene3D" id="3.40.1350.60">
    <property type="match status" value="1"/>
</dbReference>
<dbReference type="HAMAP" id="MF_00095">
    <property type="entry name" value="SfsA"/>
    <property type="match status" value="1"/>
</dbReference>
<feature type="domain" description="SfsA N-terminal OB" evidence="3">
    <location>
        <begin position="17"/>
        <end position="75"/>
    </location>
</feature>
<evidence type="ECO:0000313" key="7">
    <source>
        <dbReference type="Proteomes" id="UP000582213"/>
    </source>
</evidence>
<dbReference type="CDD" id="cd22357">
    <property type="entry name" value="SfsA-like"/>
    <property type="match status" value="1"/>
</dbReference>
<keyword evidence="6" id="KW-1185">Reference proteome</keyword>
<dbReference type="EMBL" id="JACHFY010000016">
    <property type="protein sequence ID" value="MBB5254500.1"/>
    <property type="molecule type" value="Genomic_DNA"/>
</dbReference>
<dbReference type="InterPro" id="IPR005224">
    <property type="entry name" value="SfsA"/>
</dbReference>
<protein>
    <recommendedName>
        <fullName evidence="1">Sugar fermentation stimulation protein homolog</fullName>
    </recommendedName>
</protein>
<dbReference type="RefSeq" id="WP_156014255.1">
    <property type="nucleotide sequence ID" value="NZ_AP031374.1"/>
</dbReference>
<dbReference type="GO" id="GO:0003677">
    <property type="term" value="F:DNA binding"/>
    <property type="evidence" value="ECO:0007669"/>
    <property type="project" value="InterPro"/>
</dbReference>
<sequence length="225" mass="25756">MIVYTFPTLYEEIVKARVNRFTVVTESEKICHLHDPGRLKELIYPGNKILIRNVNGKRKTNCQVTAAWSGKEWVVTDSSIHNEIARKFLPTDVKSEVTVGKSRIDFAFDNTYVEVKGCTLARDGIALFPDAPTKRGKRHLDELIELKRKGYSVLLMILVFRTDVVCFSPNFDTDREFSNTFIKALKEGVNVEVKVFQLDKENIVYKGEIPICHQILEKSTNFSLP</sequence>
<gene>
    <name evidence="1 5" type="primary">sfsA</name>
    <name evidence="5" type="ORF">D1869_05490</name>
    <name evidence="4" type="ORF">HNQ62_002274</name>
</gene>
<evidence type="ECO:0000313" key="4">
    <source>
        <dbReference type="EMBL" id="MBB5254500.1"/>
    </source>
</evidence>
<dbReference type="PANTHER" id="PTHR30545">
    <property type="entry name" value="SUGAR FERMENTATION STIMULATION PROTEIN A"/>
    <property type="match status" value="1"/>
</dbReference>
<dbReference type="InterPro" id="IPR041465">
    <property type="entry name" value="SfsA_N"/>
</dbReference>
<evidence type="ECO:0000313" key="5">
    <source>
        <dbReference type="EMBL" id="QGR16699.1"/>
    </source>
</evidence>
<dbReference type="InterPro" id="IPR040452">
    <property type="entry name" value="SfsA_C"/>
</dbReference>
<comment type="similarity">
    <text evidence="1">Belongs to the SfsA family.</text>
</comment>
<reference evidence="4 7" key="2">
    <citation type="submission" date="2020-08" db="EMBL/GenBank/DDBJ databases">
        <title>Genomic Encyclopedia of Type Strains, Phase IV (KMG-IV): sequencing the most valuable type-strain genomes for metagenomic binning, comparative biology and taxonomic classification.</title>
        <authorList>
            <person name="Goeker M."/>
        </authorList>
    </citation>
    <scope>NUCLEOTIDE SEQUENCE [LARGE SCALE GENOMIC DNA]</scope>
    <source>
        <strain evidence="4 7">DSM 12421</strain>
    </source>
</reference>
<accession>A0A650CFZ7</accession>
<dbReference type="KEGG" id="soh:D1869_05490"/>
<proteinExistence type="inferred from homology"/>
<evidence type="ECO:0000259" key="2">
    <source>
        <dbReference type="Pfam" id="PF03749"/>
    </source>
</evidence>
<organism evidence="5 6">
    <name type="scientific">Sulfurisphaera ohwakuensis</name>
    <dbReference type="NCBI Taxonomy" id="69656"/>
    <lineage>
        <taxon>Archaea</taxon>
        <taxon>Thermoproteota</taxon>
        <taxon>Thermoprotei</taxon>
        <taxon>Sulfolobales</taxon>
        <taxon>Sulfolobaceae</taxon>
        <taxon>Sulfurisphaera</taxon>
    </lineage>
</organism>
<dbReference type="AlphaFoldDB" id="A0A650CFZ7"/>
<evidence type="ECO:0000313" key="6">
    <source>
        <dbReference type="Proteomes" id="UP000427373"/>
    </source>
</evidence>
<dbReference type="PANTHER" id="PTHR30545:SF2">
    <property type="entry name" value="SUGAR FERMENTATION STIMULATION PROTEIN A"/>
    <property type="match status" value="1"/>
</dbReference>
<evidence type="ECO:0000259" key="3">
    <source>
        <dbReference type="Pfam" id="PF17746"/>
    </source>
</evidence>
<dbReference type="EMBL" id="CP045484">
    <property type="protein sequence ID" value="QGR16699.1"/>
    <property type="molecule type" value="Genomic_DNA"/>
</dbReference>
<dbReference type="Proteomes" id="UP000427373">
    <property type="component" value="Chromosome"/>
</dbReference>
<feature type="domain" description="Sugar fermentation stimulation protein C-terminal" evidence="2">
    <location>
        <begin position="90"/>
        <end position="201"/>
    </location>
</feature>
<name>A0A650CFZ7_SULOH</name>
<evidence type="ECO:0000256" key="1">
    <source>
        <dbReference type="HAMAP-Rule" id="MF_00095"/>
    </source>
</evidence>
<dbReference type="Proteomes" id="UP000582213">
    <property type="component" value="Unassembled WGS sequence"/>
</dbReference>
<dbReference type="OrthoDB" id="34139at2157"/>
<dbReference type="Gene3D" id="2.40.50.580">
    <property type="match status" value="1"/>
</dbReference>
<reference evidence="5 6" key="1">
    <citation type="submission" date="2019-10" db="EMBL/GenBank/DDBJ databases">
        <title>Genome Sequences from Six Type Strain Members of the Archaeal Family Sulfolobaceae: Acidianus ambivalens, Acidianus infernus, Metallosphaera prunae, Stygiolobus azoricus, Sulfolobus metallicus, and Sulfurisphaera ohwakuensis.</title>
        <authorList>
            <person name="Counts J.A."/>
            <person name="Kelly R.M."/>
        </authorList>
    </citation>
    <scope>NUCLEOTIDE SEQUENCE [LARGE SCALE GENOMIC DNA]</scope>
    <source>
        <strain evidence="5 6">TA-1</strain>
    </source>
</reference>
<dbReference type="NCBIfam" id="TIGR00230">
    <property type="entry name" value="sfsA"/>
    <property type="match status" value="1"/>
</dbReference>
<dbReference type="Pfam" id="PF03749">
    <property type="entry name" value="SfsA"/>
    <property type="match status" value="1"/>
</dbReference>
<dbReference type="Pfam" id="PF17746">
    <property type="entry name" value="SfsA_N"/>
    <property type="match status" value="1"/>
</dbReference>